<keyword evidence="4 6" id="KW-0450">Lipoyl</keyword>
<dbReference type="PANTHER" id="PTHR43178">
    <property type="entry name" value="DIHYDROLIPOAMIDE ACETYLTRANSFERASE COMPONENT OF PYRUVATE DEHYDROGENASE COMPLEX"/>
    <property type="match status" value="1"/>
</dbReference>
<accession>A0A542ZJH3</accession>
<dbReference type="AlphaFoldDB" id="A0A542ZJH3"/>
<dbReference type="SUPFAM" id="SSF51230">
    <property type="entry name" value="Single hybrid motif"/>
    <property type="match status" value="1"/>
</dbReference>
<name>A0A542ZJH3_9MICO</name>
<dbReference type="CDD" id="cd06849">
    <property type="entry name" value="lipoyl_domain"/>
    <property type="match status" value="1"/>
</dbReference>
<dbReference type="GO" id="GO:0016407">
    <property type="term" value="F:acetyltransferase activity"/>
    <property type="evidence" value="ECO:0007669"/>
    <property type="project" value="TreeGrafter"/>
</dbReference>
<sequence>MPSLGADMDEGTLLEWLVRPGEPVSAGQVVAVVDTAKSAVEVEAFESGVMGEQVVGPGTKVPVGAPLARILPAGAGAGVGAAAPEPAAPAPAAQPMAPVLAPRAEQPPRPAAAASAAPGPPAAAPLATPLVRHLAGELGVDLTAVRGTGPRGRILREDVEREALAAHEVAAPAGLGGELPAAAGRARAAATGIPVAVPAGVPAVTGIPAAVTATGTAVGERRARVSPYARRLAAELGVALGDLLPGPSGAVTAAEVRAGAQAPRAAAMTAAAAEVAPPAAPAAEEGPAPSATPGADGADPMRQAIARLMARSNREVPHYYLETTIELSEPLAWMHARNRELDVARRIVPAALVLRAVAQAAAKHPELNGFWVEDAFRPGEGVHLGVAISLRGGGIVAPAIHHADRLSTVELMGRLRDLVERARARRLRRTELADPTITVTNLGEQGVDLVHGVIHPPQVALVGVGRVLERPWAVDGMLGVRPVVRVTLAADHRATDGFVGSRFLTEVDRQLHTLEEP</sequence>
<dbReference type="GO" id="GO:0005737">
    <property type="term" value="C:cytoplasm"/>
    <property type="evidence" value="ECO:0007669"/>
    <property type="project" value="TreeGrafter"/>
</dbReference>
<evidence type="ECO:0000259" key="8">
    <source>
        <dbReference type="PROSITE" id="PS50968"/>
    </source>
</evidence>
<dbReference type="InterPro" id="IPR004167">
    <property type="entry name" value="PSBD"/>
</dbReference>
<feature type="region of interest" description="Disordered" evidence="7">
    <location>
        <begin position="103"/>
        <end position="124"/>
    </location>
</feature>
<dbReference type="Gene3D" id="3.30.559.10">
    <property type="entry name" value="Chloramphenicol acetyltransferase-like domain"/>
    <property type="match status" value="1"/>
</dbReference>
<dbReference type="PANTHER" id="PTHR43178:SF5">
    <property type="entry name" value="LIPOAMIDE ACYLTRANSFERASE COMPONENT OF BRANCHED-CHAIN ALPHA-KETO ACID DEHYDROGENASE COMPLEX, MITOCHONDRIAL"/>
    <property type="match status" value="1"/>
</dbReference>
<feature type="compositionally biased region" description="Low complexity" evidence="7">
    <location>
        <begin position="276"/>
        <end position="295"/>
    </location>
</feature>
<comment type="similarity">
    <text evidence="2 6">Belongs to the 2-oxoacid dehydrogenase family.</text>
</comment>
<gene>
    <name evidence="10" type="ORF">FB474_1896</name>
</gene>
<dbReference type="InterPro" id="IPR050743">
    <property type="entry name" value="2-oxoacid_DH_E2_comp"/>
</dbReference>
<feature type="region of interest" description="Disordered" evidence="7">
    <location>
        <begin position="276"/>
        <end position="299"/>
    </location>
</feature>
<keyword evidence="10" id="KW-0670">Pyruvate</keyword>
<evidence type="ECO:0000256" key="4">
    <source>
        <dbReference type="ARBA" id="ARBA00022823"/>
    </source>
</evidence>
<evidence type="ECO:0000313" key="11">
    <source>
        <dbReference type="Proteomes" id="UP000319514"/>
    </source>
</evidence>
<evidence type="ECO:0000256" key="2">
    <source>
        <dbReference type="ARBA" id="ARBA00007317"/>
    </source>
</evidence>
<dbReference type="InterPro" id="IPR011053">
    <property type="entry name" value="Single_hybrid_motif"/>
</dbReference>
<dbReference type="Pfam" id="PF00364">
    <property type="entry name" value="Biotin_lipoyl"/>
    <property type="match status" value="1"/>
</dbReference>
<evidence type="ECO:0000256" key="6">
    <source>
        <dbReference type="RuleBase" id="RU003423"/>
    </source>
</evidence>
<dbReference type="PROSITE" id="PS50968">
    <property type="entry name" value="BIOTINYL_LIPOYL"/>
    <property type="match status" value="1"/>
</dbReference>
<reference evidence="10 11" key="1">
    <citation type="submission" date="2019-06" db="EMBL/GenBank/DDBJ databases">
        <title>Sequencing the genomes of 1000 actinobacteria strains.</title>
        <authorList>
            <person name="Klenk H.-P."/>
        </authorList>
    </citation>
    <scope>NUCLEOTIDE SEQUENCE [LARGE SCALE GENOMIC DNA]</scope>
    <source>
        <strain evidence="10 11">DSM 18082</strain>
    </source>
</reference>
<evidence type="ECO:0000256" key="3">
    <source>
        <dbReference type="ARBA" id="ARBA00022679"/>
    </source>
</evidence>
<dbReference type="InterPro" id="IPR023213">
    <property type="entry name" value="CAT-like_dom_sf"/>
</dbReference>
<comment type="cofactor">
    <cofactor evidence="1 6">
        <name>(R)-lipoate</name>
        <dbReference type="ChEBI" id="CHEBI:83088"/>
    </cofactor>
</comment>
<dbReference type="InterPro" id="IPR036625">
    <property type="entry name" value="E3-bd_dom_sf"/>
</dbReference>
<organism evidence="10 11">
    <name type="scientific">Oryzihumus leptocrescens</name>
    <dbReference type="NCBI Taxonomy" id="297536"/>
    <lineage>
        <taxon>Bacteria</taxon>
        <taxon>Bacillati</taxon>
        <taxon>Actinomycetota</taxon>
        <taxon>Actinomycetes</taxon>
        <taxon>Micrococcales</taxon>
        <taxon>Intrasporangiaceae</taxon>
        <taxon>Oryzihumus</taxon>
    </lineage>
</organism>
<evidence type="ECO:0000256" key="7">
    <source>
        <dbReference type="SAM" id="MobiDB-lite"/>
    </source>
</evidence>
<evidence type="ECO:0000313" key="10">
    <source>
        <dbReference type="EMBL" id="TQL60501.1"/>
    </source>
</evidence>
<feature type="domain" description="Lipoyl-binding" evidence="8">
    <location>
        <begin position="1"/>
        <end position="71"/>
    </location>
</feature>
<dbReference type="InterPro" id="IPR000089">
    <property type="entry name" value="Biotin_lipoyl"/>
</dbReference>
<dbReference type="EMBL" id="VFOQ01000001">
    <property type="protein sequence ID" value="TQL60501.1"/>
    <property type="molecule type" value="Genomic_DNA"/>
</dbReference>
<dbReference type="GO" id="GO:0031405">
    <property type="term" value="F:lipoic acid binding"/>
    <property type="evidence" value="ECO:0007669"/>
    <property type="project" value="TreeGrafter"/>
</dbReference>
<dbReference type="Pfam" id="PF02817">
    <property type="entry name" value="E3_binding"/>
    <property type="match status" value="2"/>
</dbReference>
<evidence type="ECO:0000256" key="5">
    <source>
        <dbReference type="ARBA" id="ARBA00023315"/>
    </source>
</evidence>
<comment type="caution">
    <text evidence="10">The sequence shown here is derived from an EMBL/GenBank/DDBJ whole genome shotgun (WGS) entry which is preliminary data.</text>
</comment>
<dbReference type="InterPro" id="IPR001078">
    <property type="entry name" value="2-oxoacid_DH_actylTfrase"/>
</dbReference>
<evidence type="ECO:0000259" key="9">
    <source>
        <dbReference type="PROSITE" id="PS51826"/>
    </source>
</evidence>
<dbReference type="Proteomes" id="UP000319514">
    <property type="component" value="Unassembled WGS sequence"/>
</dbReference>
<keyword evidence="5 6" id="KW-0012">Acyltransferase</keyword>
<dbReference type="Gene3D" id="4.10.320.10">
    <property type="entry name" value="E3-binding domain"/>
    <property type="match status" value="2"/>
</dbReference>
<feature type="domain" description="Peripheral subunit-binding (PSBD)" evidence="9">
    <location>
        <begin position="126"/>
        <end position="163"/>
    </location>
</feature>
<dbReference type="SUPFAM" id="SSF52777">
    <property type="entry name" value="CoA-dependent acyltransferases"/>
    <property type="match status" value="1"/>
</dbReference>
<keyword evidence="3 6" id="KW-0808">Transferase</keyword>
<dbReference type="EC" id="2.3.1.-" evidence="6"/>
<proteinExistence type="inferred from homology"/>
<dbReference type="Gene3D" id="2.40.50.100">
    <property type="match status" value="1"/>
</dbReference>
<dbReference type="SUPFAM" id="SSF47005">
    <property type="entry name" value="Peripheral subunit-binding domain of 2-oxo acid dehydrogenase complex"/>
    <property type="match status" value="1"/>
</dbReference>
<evidence type="ECO:0000256" key="1">
    <source>
        <dbReference type="ARBA" id="ARBA00001938"/>
    </source>
</evidence>
<keyword evidence="11" id="KW-1185">Reference proteome</keyword>
<dbReference type="Pfam" id="PF00198">
    <property type="entry name" value="2-oxoacid_dh"/>
    <property type="match status" value="1"/>
</dbReference>
<dbReference type="PROSITE" id="PS51826">
    <property type="entry name" value="PSBD"/>
    <property type="match status" value="1"/>
</dbReference>
<protein>
    <recommendedName>
        <fullName evidence="6">Dihydrolipoamide acetyltransferase component of pyruvate dehydrogenase complex</fullName>
        <ecNumber evidence="6">2.3.1.-</ecNumber>
    </recommendedName>
</protein>